<feature type="region of interest" description="Disordered" evidence="9">
    <location>
        <begin position="1"/>
        <end position="24"/>
    </location>
</feature>
<feature type="domain" description="Casparian strip membrane protein" evidence="10">
    <location>
        <begin position="46"/>
        <end position="186"/>
    </location>
</feature>
<dbReference type="EMBL" id="JAMYWD010000005">
    <property type="protein sequence ID" value="KAJ4969612.1"/>
    <property type="molecule type" value="Genomic_DNA"/>
</dbReference>
<dbReference type="PANTHER" id="PTHR33573">
    <property type="entry name" value="CASP-LIKE PROTEIN 4A4"/>
    <property type="match status" value="1"/>
</dbReference>
<feature type="transmembrane region" description="Helical" evidence="8">
    <location>
        <begin position="173"/>
        <end position="196"/>
    </location>
</feature>
<evidence type="ECO:0000256" key="3">
    <source>
        <dbReference type="ARBA" id="ARBA00011489"/>
    </source>
</evidence>
<name>A0A9Q0QRV9_9MAGN</name>
<dbReference type="OrthoDB" id="1924823at2759"/>
<comment type="subunit">
    <text evidence="3 8">Homodimer and heterodimers.</text>
</comment>
<evidence type="ECO:0000313" key="11">
    <source>
        <dbReference type="EMBL" id="KAJ4969612.1"/>
    </source>
</evidence>
<dbReference type="Proteomes" id="UP001141806">
    <property type="component" value="Unassembled WGS sequence"/>
</dbReference>
<evidence type="ECO:0000256" key="9">
    <source>
        <dbReference type="SAM" id="MobiDB-lite"/>
    </source>
</evidence>
<comment type="subcellular location">
    <subcellularLocation>
        <location evidence="1 8">Cell membrane</location>
        <topology evidence="1 8">Multi-pass membrane protein</topology>
    </subcellularLocation>
</comment>
<evidence type="ECO:0000256" key="4">
    <source>
        <dbReference type="ARBA" id="ARBA00022475"/>
    </source>
</evidence>
<accession>A0A9Q0QRV9</accession>
<dbReference type="AlphaFoldDB" id="A0A9Q0QRV9"/>
<evidence type="ECO:0000256" key="8">
    <source>
        <dbReference type="RuleBase" id="RU361233"/>
    </source>
</evidence>
<evidence type="ECO:0000256" key="2">
    <source>
        <dbReference type="ARBA" id="ARBA00007651"/>
    </source>
</evidence>
<dbReference type="PANTHER" id="PTHR33573:SF57">
    <property type="entry name" value="CASP-LIKE PROTEIN 4B1"/>
    <property type="match status" value="1"/>
</dbReference>
<dbReference type="InterPro" id="IPR006702">
    <property type="entry name" value="CASP_dom"/>
</dbReference>
<comment type="caution">
    <text evidence="11">The sequence shown here is derived from an EMBL/GenBank/DDBJ whole genome shotgun (WGS) entry which is preliminary data.</text>
</comment>
<protein>
    <recommendedName>
        <fullName evidence="8">CASP-like protein</fullName>
    </recommendedName>
</protein>
<gene>
    <name evidence="11" type="ORF">NE237_002711</name>
</gene>
<organism evidence="11 12">
    <name type="scientific">Protea cynaroides</name>
    <dbReference type="NCBI Taxonomy" id="273540"/>
    <lineage>
        <taxon>Eukaryota</taxon>
        <taxon>Viridiplantae</taxon>
        <taxon>Streptophyta</taxon>
        <taxon>Embryophyta</taxon>
        <taxon>Tracheophyta</taxon>
        <taxon>Spermatophyta</taxon>
        <taxon>Magnoliopsida</taxon>
        <taxon>Proteales</taxon>
        <taxon>Proteaceae</taxon>
        <taxon>Protea</taxon>
    </lineage>
</organism>
<dbReference type="Pfam" id="PF04535">
    <property type="entry name" value="CASP_dom"/>
    <property type="match status" value="1"/>
</dbReference>
<keyword evidence="6 8" id="KW-1133">Transmembrane helix</keyword>
<keyword evidence="12" id="KW-1185">Reference proteome</keyword>
<evidence type="ECO:0000256" key="1">
    <source>
        <dbReference type="ARBA" id="ARBA00004651"/>
    </source>
</evidence>
<evidence type="ECO:0000313" key="12">
    <source>
        <dbReference type="Proteomes" id="UP001141806"/>
    </source>
</evidence>
<evidence type="ECO:0000256" key="7">
    <source>
        <dbReference type="ARBA" id="ARBA00023136"/>
    </source>
</evidence>
<dbReference type="GO" id="GO:0005886">
    <property type="term" value="C:plasma membrane"/>
    <property type="evidence" value="ECO:0007669"/>
    <property type="project" value="UniProtKB-SubCell"/>
</dbReference>
<feature type="transmembrane region" description="Helical" evidence="8">
    <location>
        <begin position="92"/>
        <end position="112"/>
    </location>
</feature>
<evidence type="ECO:0000256" key="5">
    <source>
        <dbReference type="ARBA" id="ARBA00022692"/>
    </source>
</evidence>
<feature type="transmembrane region" description="Helical" evidence="8">
    <location>
        <begin position="51"/>
        <end position="72"/>
    </location>
</feature>
<keyword evidence="4 8" id="KW-1003">Cell membrane</keyword>
<keyword evidence="7 8" id="KW-0472">Membrane</keyword>
<reference evidence="11" key="1">
    <citation type="journal article" date="2023" name="Plant J.">
        <title>The genome of the king protea, Protea cynaroides.</title>
        <authorList>
            <person name="Chang J."/>
            <person name="Duong T.A."/>
            <person name="Schoeman C."/>
            <person name="Ma X."/>
            <person name="Roodt D."/>
            <person name="Barker N."/>
            <person name="Li Z."/>
            <person name="Van de Peer Y."/>
            <person name="Mizrachi E."/>
        </authorList>
    </citation>
    <scope>NUCLEOTIDE SEQUENCE</scope>
    <source>
        <tissue evidence="11">Young leaves</tissue>
    </source>
</reference>
<comment type="similarity">
    <text evidence="2 8">Belongs to the Casparian strip membrane proteins (CASP) family.</text>
</comment>
<evidence type="ECO:0000259" key="10">
    <source>
        <dbReference type="Pfam" id="PF04535"/>
    </source>
</evidence>
<keyword evidence="5 8" id="KW-0812">Transmembrane</keyword>
<feature type="transmembrane region" description="Helical" evidence="8">
    <location>
        <begin position="132"/>
        <end position="153"/>
    </location>
</feature>
<proteinExistence type="inferred from homology"/>
<sequence>MSPTKEMGDSQDNTTKNQEGRAPAYIENQSPVFTPIVQRSRREGLLKKSQVVLRTIGFVFSFLSFVIMASNRHGITTDGVLDYSNNFNDYDAYRYLLAIGVISTVYTIFQVVRQSIELGTGKLMLSHQGLNLMDFIGDQIVAYLLISAASTAVPTTNNGRNSGVLLSSFTNSSAASISMGFMAFLAVALSALISGYRLSIQTSI</sequence>
<evidence type="ECO:0000256" key="6">
    <source>
        <dbReference type="ARBA" id="ARBA00022989"/>
    </source>
</evidence>